<feature type="compositionally biased region" description="Basic residues" evidence="1">
    <location>
        <begin position="86"/>
        <end position="95"/>
    </location>
</feature>
<evidence type="ECO:0000313" key="3">
    <source>
        <dbReference type="Proteomes" id="UP001215151"/>
    </source>
</evidence>
<dbReference type="EMBL" id="JAPEVG010000182">
    <property type="protein sequence ID" value="KAJ8474630.1"/>
    <property type="molecule type" value="Genomic_DNA"/>
</dbReference>
<evidence type="ECO:0000256" key="1">
    <source>
        <dbReference type="SAM" id="MobiDB-lite"/>
    </source>
</evidence>
<proteinExistence type="predicted"/>
<feature type="compositionally biased region" description="Low complexity" evidence="1">
    <location>
        <begin position="64"/>
        <end position="76"/>
    </location>
</feature>
<reference evidence="2" key="1">
    <citation type="submission" date="2022-11" db="EMBL/GenBank/DDBJ databases">
        <title>Genome Sequence of Cubamyces cubensis.</title>
        <authorList>
            <person name="Buettner E."/>
        </authorList>
    </citation>
    <scope>NUCLEOTIDE SEQUENCE</scope>
    <source>
        <strain evidence="2">MPL-01</strain>
    </source>
</reference>
<dbReference type="Proteomes" id="UP001215151">
    <property type="component" value="Unassembled WGS sequence"/>
</dbReference>
<comment type="caution">
    <text evidence="2">The sequence shown here is derived from an EMBL/GenBank/DDBJ whole genome shotgun (WGS) entry which is preliminary data.</text>
</comment>
<feature type="compositionally biased region" description="Basic and acidic residues" evidence="1">
    <location>
        <begin position="50"/>
        <end position="60"/>
    </location>
</feature>
<dbReference type="AlphaFoldDB" id="A0AAD7TQU2"/>
<gene>
    <name evidence="2" type="ORF">ONZ51_g7087</name>
</gene>
<evidence type="ECO:0000313" key="2">
    <source>
        <dbReference type="EMBL" id="KAJ8474630.1"/>
    </source>
</evidence>
<name>A0AAD7TQU2_9APHY</name>
<keyword evidence="3" id="KW-1185">Reference proteome</keyword>
<accession>A0AAD7TQU2</accession>
<sequence>MVSVDGLSVPRDLATMSGVELSITPALASVTIEDLQPATRAQRVQPRPHRVVDPESDLRPAGEAQVQPQAAEHAAQPAPPPLANPKKARGGRKTKAGTTVQNTGGAAVEAGAPSLAVSVEQNPPAPRRTSTRTKKTAGK</sequence>
<protein>
    <submittedName>
        <fullName evidence="2">Uncharacterized protein</fullName>
    </submittedName>
</protein>
<feature type="region of interest" description="Disordered" evidence="1">
    <location>
        <begin position="37"/>
        <end position="139"/>
    </location>
</feature>
<feature type="compositionally biased region" description="Basic residues" evidence="1">
    <location>
        <begin position="129"/>
        <end position="139"/>
    </location>
</feature>
<organism evidence="2 3">
    <name type="scientific">Trametes cubensis</name>
    <dbReference type="NCBI Taxonomy" id="1111947"/>
    <lineage>
        <taxon>Eukaryota</taxon>
        <taxon>Fungi</taxon>
        <taxon>Dikarya</taxon>
        <taxon>Basidiomycota</taxon>
        <taxon>Agaricomycotina</taxon>
        <taxon>Agaricomycetes</taxon>
        <taxon>Polyporales</taxon>
        <taxon>Polyporaceae</taxon>
        <taxon>Trametes</taxon>
    </lineage>
</organism>